<comment type="caution">
    <text evidence="1">The sequence shown here is derived from an EMBL/GenBank/DDBJ whole genome shotgun (WGS) entry which is preliminary data.</text>
</comment>
<organism evidence="1 2">
    <name type="scientific">Naganishia cerealis</name>
    <dbReference type="NCBI Taxonomy" id="610337"/>
    <lineage>
        <taxon>Eukaryota</taxon>
        <taxon>Fungi</taxon>
        <taxon>Dikarya</taxon>
        <taxon>Basidiomycota</taxon>
        <taxon>Agaricomycotina</taxon>
        <taxon>Tremellomycetes</taxon>
        <taxon>Filobasidiales</taxon>
        <taxon>Filobasidiaceae</taxon>
        <taxon>Naganishia</taxon>
    </lineage>
</organism>
<name>A0ACC2W6W6_9TREE</name>
<evidence type="ECO:0000313" key="2">
    <source>
        <dbReference type="Proteomes" id="UP001241377"/>
    </source>
</evidence>
<dbReference type="EMBL" id="JASBWR010000027">
    <property type="protein sequence ID" value="KAJ9106845.1"/>
    <property type="molecule type" value="Genomic_DNA"/>
</dbReference>
<gene>
    <name evidence="1" type="ORF">QFC19_002973</name>
</gene>
<keyword evidence="2" id="KW-1185">Reference proteome</keyword>
<dbReference type="Proteomes" id="UP001241377">
    <property type="component" value="Unassembled WGS sequence"/>
</dbReference>
<evidence type="ECO:0000313" key="1">
    <source>
        <dbReference type="EMBL" id="KAJ9106845.1"/>
    </source>
</evidence>
<reference evidence="1" key="1">
    <citation type="submission" date="2023-04" db="EMBL/GenBank/DDBJ databases">
        <title>Draft Genome sequencing of Naganishia species isolated from polar environments using Oxford Nanopore Technology.</title>
        <authorList>
            <person name="Leo P."/>
            <person name="Venkateswaran K."/>
        </authorList>
    </citation>
    <scope>NUCLEOTIDE SEQUENCE</scope>
    <source>
        <strain evidence="1">MNA-CCFEE 5261</strain>
    </source>
</reference>
<sequence length="1616" mass="176538">MFRHVVRHRLRQASTSGLPPSLPRASTPSRALQVSSSAGLPRAYDKLRSGALREHSSGNEPPEEDGCGDEGGPKTLTVHLNAMRPKDAGRANTLSSQGGNGNDPAVDSASSKSVTSQKPTLPSDFAEKYLTSSTPSSPRTPDGESELEQDPALTHYDIQLKNQLLASFLPVNQQAATDPTLAVVCPIEGGEYIVRQTIEKAAALVSADVVRIEAIECLGLRQFGGLGQGESPTKQMSQCSVSDLMSAMPPAGASLHLRSNPALVSEEVVAPPEETEDPQYIAIEEDGEEGEHGGITIGQPIEISLPMPGGSAFSPPAGVPVMMMKADVADEAARKRNRAKVDKLFSDIVNVTDQRHHTAPESSSQGAQIKPRIIYIQDAVAMASTFDQWYPALLKAVRSRRRAGIASNEAGVSRPTTIIFGCSPSLLHTGPNLRAKSETDALAAEDQTNVATDRPPVPPALMNFLNGLRKGGKSGNNGSANDMGEPWKGSEEDDVVGRKRRLKRRLRRFRLSDERELRSLLPDFGDGSEKAQDERPSMNGGLIDITAMWSAASSARGRRSRSNMEAGGTAGDVARPWKVLGTLPIKRDIARERRERQNQRLRINSLLLRKAIGLQGGEMTLESLATELGGDDPKLTSAVHAELVDIRDSFADSIWPWLTIQHLASITIGHTLASSAASSIPQKVTIPITWRAIAEASIFEEAVEGHAAEFIANCGVNDKDTMKSDSRTAGKTDKKDAEPVRDPVVESIKRDKTLNMHEKRLLGCIVDPTKLSSTSFDDVLLPDKTIDAVRSVVTLPLIYPEAFNTGILAQHATGNALLFGPPGTGKTLLARALARESGARMIAVQPSDVTDMYVGEGEKLVKAVFSLARKLSPCIIFLDEVDSLFGARSSQSSGGAQAHRQILTEFMQEMDGLSSASKNKEHRIVVIGATNRPYDLDEAVLRRLPRRLLVDLPGQKEREAILRILLKNEKLADDVDLKKIAEQTDTYSGSDLKHLCVSAALASLKETVHLPWKSSGSAWTPLPSTHSASSTMGPSSPGYRHSVPMTDLEEETPQPEEILPQPQMQRLRPSLDQLTDSSAYDDPSFMLGMALQQVLADQRKPMHVHGLASRVYDLAYEGSMLSRNDCPSSDSVVSDKPRFPIRRPKFHSDTTSTIQQPTMSTSAPLGRQRGSHVDQLLNRAEYAGLEVPAEVIKLLRDRLCRLAIFYILAQEDLRTNSKLLSFVQEAIYMDLRGMTGGKAHDLAVRLGWTVKGSQRGAAREALHQKAVVQEGRLPTMKDIEKAVLQDNHDPHMRFDLSSTCNDTQRTADSDEQVCQDSSVRTLAEWTLYYNQQLHKQILQGARVNQTRKDGQKVLHHPRPTGGLQQLSALLKRIQNLKRDRGFQPDWVTVNLVVKTWLRGLSASKGKSAFDAGDIFKAFKDTVTMDIIKRQKLDFHRDIQPLVKMLVKALKGNGEWLKAREVLAWMVEIRDSIAANTEHGKLEDVAATGPKPRGRARKTESDGKTLLDASDKCSHDGKGEAETVEEEVGLGNNDKPSPQTPAARIITMKHFEIAMQEITPSSSESGNLPELRKWASQYGEGGTERGKKAGYGSKFGFGDDKVDKQEAGYGRVRPEDN</sequence>
<accession>A0ACC2W6W6</accession>
<protein>
    <submittedName>
        <fullName evidence="1">Uncharacterized protein</fullName>
    </submittedName>
</protein>
<proteinExistence type="predicted"/>